<dbReference type="InterPro" id="IPR045863">
    <property type="entry name" value="CorA_TM1_TM2"/>
</dbReference>
<reference evidence="8" key="1">
    <citation type="submission" date="2022-11" db="EMBL/GenBank/DDBJ databases">
        <title>Chromosomal genome sequence assembly and mating type (MAT) locus characterization of the leprose asexual lichenized fungus Lepraria neglecta (Nyl.) Erichsen.</title>
        <authorList>
            <person name="Allen J.L."/>
            <person name="Pfeffer B."/>
        </authorList>
    </citation>
    <scope>NUCLEOTIDE SEQUENCE</scope>
    <source>
        <strain evidence="8">Allen 5258</strain>
    </source>
</reference>
<dbReference type="AlphaFoldDB" id="A0AAE0DF58"/>
<dbReference type="Proteomes" id="UP001276659">
    <property type="component" value="Unassembled WGS sequence"/>
</dbReference>
<dbReference type="InterPro" id="IPR002523">
    <property type="entry name" value="MgTranspt_CorA/ZnTranspt_ZntB"/>
</dbReference>
<keyword evidence="5" id="KW-0175">Coiled coil</keyword>
<gene>
    <name evidence="8" type="ORF">OEA41_010295</name>
</gene>
<keyword evidence="9" id="KW-1185">Reference proteome</keyword>
<comment type="caution">
    <text evidence="8">The sequence shown here is derived from an EMBL/GenBank/DDBJ whole genome shotgun (WGS) entry which is preliminary data.</text>
</comment>
<keyword evidence="3 7" id="KW-1133">Transmembrane helix</keyword>
<comment type="subcellular location">
    <subcellularLocation>
        <location evidence="1">Membrane</location>
        <topology evidence="1">Multi-pass membrane protein</topology>
    </subcellularLocation>
</comment>
<feature type="compositionally biased region" description="Polar residues" evidence="6">
    <location>
        <begin position="8"/>
        <end position="19"/>
    </location>
</feature>
<evidence type="ECO:0000313" key="9">
    <source>
        <dbReference type="Proteomes" id="UP001276659"/>
    </source>
</evidence>
<dbReference type="EMBL" id="JASNWA010000011">
    <property type="protein sequence ID" value="KAK3167169.1"/>
    <property type="molecule type" value="Genomic_DNA"/>
</dbReference>
<evidence type="ECO:0000256" key="7">
    <source>
        <dbReference type="SAM" id="Phobius"/>
    </source>
</evidence>
<keyword evidence="4 7" id="KW-0472">Membrane</keyword>
<evidence type="ECO:0000256" key="5">
    <source>
        <dbReference type="SAM" id="Coils"/>
    </source>
</evidence>
<evidence type="ECO:0000256" key="4">
    <source>
        <dbReference type="ARBA" id="ARBA00023136"/>
    </source>
</evidence>
<evidence type="ECO:0000256" key="1">
    <source>
        <dbReference type="ARBA" id="ARBA00004141"/>
    </source>
</evidence>
<dbReference type="GO" id="GO:0016020">
    <property type="term" value="C:membrane"/>
    <property type="evidence" value="ECO:0007669"/>
    <property type="project" value="UniProtKB-SubCell"/>
</dbReference>
<organism evidence="8 9">
    <name type="scientific">Lepraria neglecta</name>
    <dbReference type="NCBI Taxonomy" id="209136"/>
    <lineage>
        <taxon>Eukaryota</taxon>
        <taxon>Fungi</taxon>
        <taxon>Dikarya</taxon>
        <taxon>Ascomycota</taxon>
        <taxon>Pezizomycotina</taxon>
        <taxon>Lecanoromycetes</taxon>
        <taxon>OSLEUM clade</taxon>
        <taxon>Lecanoromycetidae</taxon>
        <taxon>Lecanorales</taxon>
        <taxon>Lecanorineae</taxon>
        <taxon>Stereocaulaceae</taxon>
        <taxon>Lepraria</taxon>
    </lineage>
</organism>
<name>A0AAE0DF58_9LECA</name>
<feature type="transmembrane region" description="Helical" evidence="7">
    <location>
        <begin position="576"/>
        <end position="596"/>
    </location>
</feature>
<dbReference type="Gene3D" id="1.20.58.340">
    <property type="entry name" value="Magnesium transport protein CorA, transmembrane region"/>
    <property type="match status" value="1"/>
</dbReference>
<protein>
    <submittedName>
        <fullName evidence="8">Uncharacterized protein</fullName>
    </submittedName>
</protein>
<proteinExistence type="predicted"/>
<keyword evidence="2 7" id="KW-0812">Transmembrane</keyword>
<dbReference type="GO" id="GO:0046873">
    <property type="term" value="F:metal ion transmembrane transporter activity"/>
    <property type="evidence" value="ECO:0007669"/>
    <property type="project" value="InterPro"/>
</dbReference>
<evidence type="ECO:0000313" key="8">
    <source>
        <dbReference type="EMBL" id="KAK3167169.1"/>
    </source>
</evidence>
<dbReference type="Pfam" id="PF01544">
    <property type="entry name" value="CorA"/>
    <property type="match status" value="1"/>
</dbReference>
<dbReference type="SUPFAM" id="SSF144083">
    <property type="entry name" value="Magnesium transport protein CorA, transmembrane region"/>
    <property type="match status" value="1"/>
</dbReference>
<sequence length="626" mass="70731">MSDISLKLLQTSDANSDSNIPVEHTPRQRTPYLSVSPAPVDHGSESRPRRHSIAGSVSDDITSPIRSPGFSADRSSRRKITRQLSPEEYSKSIAAHARRTSATSLYPGQNYRDLSEWLESQKEQESPQTGDHCLAVLCDFSLKGSGRLQHLRATSLKTISDPPNQPRSVKEAGRVLLLRGCPPANWITTIGAKFGIDPEFVHRHLDFFATLPARSAFALPSLRSSSGNIVRLCTCTILSRDASVTPIQKSDLQARRREEAESMATYRRNFQTKCQCGDSTVREFSTIDDQYSVIEQYISICVHKDEEGWIAIVWLDVGKDLSQGPQGPWMVKRYGNGRDRNRETFPVMQHHPKMTVRQGTIESAIHSRHDHPMSSYTKNVDMHQSAALLPFEFEKFLDSRVANEDAFYALHYIFQHVAFAEVQVLNLLEAQLEREMGVLTVEREQSHSLENLQFCSMFLDRHVRQVSEALRVAKAKGHSRWRAKADKCEIAESAAKSIEEDFEELLERALDLRKRCTEGMGVMMNRAVVAESRKAIDQAERLKRLTLLASFFIPLSFTTSLFGMNFKEFGQGHLSAWLFAVVSAPVLILSYCAYVWDDKFSAVYHTCLAWAGRNFARRKRASSQAV</sequence>
<evidence type="ECO:0000256" key="3">
    <source>
        <dbReference type="ARBA" id="ARBA00022989"/>
    </source>
</evidence>
<feature type="region of interest" description="Disordered" evidence="6">
    <location>
        <begin position="1"/>
        <end position="107"/>
    </location>
</feature>
<feature type="coiled-coil region" evidence="5">
    <location>
        <begin position="488"/>
        <end position="515"/>
    </location>
</feature>
<accession>A0AAE0DF58</accession>
<evidence type="ECO:0000256" key="2">
    <source>
        <dbReference type="ARBA" id="ARBA00022692"/>
    </source>
</evidence>
<evidence type="ECO:0000256" key="6">
    <source>
        <dbReference type="SAM" id="MobiDB-lite"/>
    </source>
</evidence>